<dbReference type="AlphaFoldDB" id="A0A7S3ER31"/>
<feature type="region of interest" description="Disordered" evidence="1">
    <location>
        <begin position="1"/>
        <end position="75"/>
    </location>
</feature>
<sequence>MKPASASGGGDASDEESDEESDKGDELDQLKMPSGATAAMAAAKRAGRPLVEEVTGSSSSTSEERAEQPQRVQPRSEIALTAAQAISHQAQAPVIADESCDLTPVSSRRVTRDRAARPNPKRQKPL</sequence>
<feature type="region of interest" description="Disordered" evidence="1">
    <location>
        <begin position="98"/>
        <end position="126"/>
    </location>
</feature>
<name>A0A7S3ER31_9EUKA</name>
<dbReference type="EMBL" id="HBHX01005997">
    <property type="protein sequence ID" value="CAE0102601.1"/>
    <property type="molecule type" value="Transcribed_RNA"/>
</dbReference>
<evidence type="ECO:0000256" key="1">
    <source>
        <dbReference type="SAM" id="MobiDB-lite"/>
    </source>
</evidence>
<gene>
    <name evidence="2" type="ORF">HERI1096_LOCUS3258</name>
</gene>
<evidence type="ECO:0000313" key="2">
    <source>
        <dbReference type="EMBL" id="CAE0102601.1"/>
    </source>
</evidence>
<proteinExistence type="predicted"/>
<accession>A0A7S3ER31</accession>
<organism evidence="2">
    <name type="scientific">Haptolina ericina</name>
    <dbReference type="NCBI Taxonomy" id="156174"/>
    <lineage>
        <taxon>Eukaryota</taxon>
        <taxon>Haptista</taxon>
        <taxon>Haptophyta</taxon>
        <taxon>Prymnesiophyceae</taxon>
        <taxon>Prymnesiales</taxon>
        <taxon>Prymnesiaceae</taxon>
        <taxon>Haptolina</taxon>
    </lineage>
</organism>
<feature type="compositionally biased region" description="Acidic residues" evidence="1">
    <location>
        <begin position="12"/>
        <end position="23"/>
    </location>
</feature>
<reference evidence="2" key="1">
    <citation type="submission" date="2021-01" db="EMBL/GenBank/DDBJ databases">
        <authorList>
            <person name="Corre E."/>
            <person name="Pelletier E."/>
            <person name="Niang G."/>
            <person name="Scheremetjew M."/>
            <person name="Finn R."/>
            <person name="Kale V."/>
            <person name="Holt S."/>
            <person name="Cochrane G."/>
            <person name="Meng A."/>
            <person name="Brown T."/>
            <person name="Cohen L."/>
        </authorList>
    </citation>
    <scope>NUCLEOTIDE SEQUENCE</scope>
    <source>
        <strain evidence="2">CCMP281</strain>
    </source>
</reference>
<protein>
    <submittedName>
        <fullName evidence="2">Uncharacterized protein</fullName>
    </submittedName>
</protein>
<feature type="compositionally biased region" description="Low complexity" evidence="1">
    <location>
        <begin position="52"/>
        <end position="61"/>
    </location>
</feature>